<dbReference type="InterPro" id="IPR053843">
    <property type="entry name" value="DnaD_N"/>
</dbReference>
<feature type="region of interest" description="Disordered" evidence="2">
    <location>
        <begin position="204"/>
        <end position="239"/>
    </location>
</feature>
<feature type="compositionally biased region" description="Basic and acidic residues" evidence="2">
    <location>
        <begin position="204"/>
        <end position="215"/>
    </location>
</feature>
<sequence length="239" mass="28398">MENELTIDWINAGQTVLPTLLLRYYRRLNLSNDELVLILQLKSYMDQGNYFPKMEDIAEHMNMTEQNVFKAVHQLIQKKVLTIETTNDEQGMSQDAYSLNMLWERIIILMKQEKSDQAIEKEEIEEKNLYSMFESEFGRPLSPIEIETLVAWIENDRYSPELIQLALREAVLSQVYNFKYIDRILLNWEKKNIRTKEQVDKEIKKYRDAPKTNDIKDEDQQDSGPVPMINWLKDNNDNN</sequence>
<evidence type="ECO:0000259" key="3">
    <source>
        <dbReference type="Pfam" id="PF07261"/>
    </source>
</evidence>
<dbReference type="Pfam" id="PF21984">
    <property type="entry name" value="DnaD_N"/>
    <property type="match status" value="1"/>
</dbReference>
<gene>
    <name evidence="5" type="ORF">SAMN02745249_00753</name>
</gene>
<dbReference type="SUPFAM" id="SSF158499">
    <property type="entry name" value="DnaD domain-like"/>
    <property type="match status" value="1"/>
</dbReference>
<dbReference type="InterPro" id="IPR053162">
    <property type="entry name" value="DnaD"/>
</dbReference>
<dbReference type="Pfam" id="PF07261">
    <property type="entry name" value="DnaB_2"/>
    <property type="match status" value="1"/>
</dbReference>
<dbReference type="InterPro" id="IPR006343">
    <property type="entry name" value="DnaB/C_C"/>
</dbReference>
<feature type="domain" description="DnaB/C C-terminal" evidence="3">
    <location>
        <begin position="131"/>
        <end position="202"/>
    </location>
</feature>
<name>A0A1M4USS3_9LACT</name>
<keyword evidence="6" id="KW-1185">Reference proteome</keyword>
<dbReference type="Gene3D" id="1.10.10.630">
    <property type="entry name" value="DnaD domain-like"/>
    <property type="match status" value="1"/>
</dbReference>
<dbReference type="OrthoDB" id="9770238at2"/>
<protein>
    <submittedName>
        <fullName evidence="5">DNA replication protein</fullName>
    </submittedName>
</protein>
<dbReference type="Gene3D" id="1.10.10.10">
    <property type="entry name" value="Winged helix-like DNA-binding domain superfamily/Winged helix DNA-binding domain"/>
    <property type="match status" value="1"/>
</dbReference>
<dbReference type="RefSeq" id="WP_073296620.1">
    <property type="nucleotide sequence ID" value="NZ_FQUF01000009.1"/>
</dbReference>
<evidence type="ECO:0000256" key="2">
    <source>
        <dbReference type="SAM" id="MobiDB-lite"/>
    </source>
</evidence>
<feature type="domain" description="DnaD N-terminal" evidence="4">
    <location>
        <begin position="18"/>
        <end position="116"/>
    </location>
</feature>
<organism evidence="5 6">
    <name type="scientific">Atopostipes suicloacalis DSM 15692</name>
    <dbReference type="NCBI Taxonomy" id="1121025"/>
    <lineage>
        <taxon>Bacteria</taxon>
        <taxon>Bacillati</taxon>
        <taxon>Bacillota</taxon>
        <taxon>Bacilli</taxon>
        <taxon>Lactobacillales</taxon>
        <taxon>Carnobacteriaceae</taxon>
        <taxon>Atopostipes</taxon>
    </lineage>
</organism>
<dbReference type="PANTHER" id="PTHR37293">
    <property type="entry name" value="PHAGE REPLICATION PROTEIN-RELATED"/>
    <property type="match status" value="1"/>
</dbReference>
<dbReference type="PANTHER" id="PTHR37293:SF6">
    <property type="entry name" value="DNA REPLICATION PROTEIN DNAD"/>
    <property type="match status" value="1"/>
</dbReference>
<reference evidence="5 6" key="1">
    <citation type="submission" date="2016-11" db="EMBL/GenBank/DDBJ databases">
        <authorList>
            <person name="Jaros S."/>
            <person name="Januszkiewicz K."/>
            <person name="Wedrychowicz H."/>
        </authorList>
    </citation>
    <scope>NUCLEOTIDE SEQUENCE [LARGE SCALE GENOMIC DNA]</scope>
    <source>
        <strain evidence="5 6">DSM 15692</strain>
    </source>
</reference>
<dbReference type="NCBIfam" id="TIGR01446">
    <property type="entry name" value="DnaD_dom"/>
    <property type="match status" value="1"/>
</dbReference>
<comment type="similarity">
    <text evidence="1">Belongs to the DnaB/DnaD family.</text>
</comment>
<dbReference type="EMBL" id="FQUF01000009">
    <property type="protein sequence ID" value="SHE59791.1"/>
    <property type="molecule type" value="Genomic_DNA"/>
</dbReference>
<dbReference type="STRING" id="1121025.SAMN02745249_00753"/>
<dbReference type="InterPro" id="IPR034829">
    <property type="entry name" value="DnaD-like_sf"/>
</dbReference>
<dbReference type="AlphaFoldDB" id="A0A1M4USS3"/>
<dbReference type="InterPro" id="IPR036388">
    <property type="entry name" value="WH-like_DNA-bd_sf"/>
</dbReference>
<evidence type="ECO:0000259" key="4">
    <source>
        <dbReference type="Pfam" id="PF21984"/>
    </source>
</evidence>
<proteinExistence type="inferred from homology"/>
<evidence type="ECO:0000313" key="6">
    <source>
        <dbReference type="Proteomes" id="UP000184128"/>
    </source>
</evidence>
<evidence type="ECO:0000313" key="5">
    <source>
        <dbReference type="EMBL" id="SHE59791.1"/>
    </source>
</evidence>
<dbReference type="Proteomes" id="UP000184128">
    <property type="component" value="Unassembled WGS sequence"/>
</dbReference>
<evidence type="ECO:0000256" key="1">
    <source>
        <dbReference type="ARBA" id="ARBA00093462"/>
    </source>
</evidence>
<accession>A0A1M4USS3</accession>